<organism evidence="2 3">
    <name type="scientific">Fragilariopsis cylindrus CCMP1102</name>
    <dbReference type="NCBI Taxonomy" id="635003"/>
    <lineage>
        <taxon>Eukaryota</taxon>
        <taxon>Sar</taxon>
        <taxon>Stramenopiles</taxon>
        <taxon>Ochrophyta</taxon>
        <taxon>Bacillariophyta</taxon>
        <taxon>Bacillariophyceae</taxon>
        <taxon>Bacillariophycidae</taxon>
        <taxon>Bacillariales</taxon>
        <taxon>Bacillariaceae</taxon>
        <taxon>Fragilariopsis</taxon>
    </lineage>
</organism>
<feature type="region of interest" description="Disordered" evidence="1">
    <location>
        <begin position="177"/>
        <end position="199"/>
    </location>
</feature>
<dbReference type="EMBL" id="KV784367">
    <property type="protein sequence ID" value="OEU11578.1"/>
    <property type="molecule type" value="Genomic_DNA"/>
</dbReference>
<evidence type="ECO:0000256" key="1">
    <source>
        <dbReference type="SAM" id="MobiDB-lite"/>
    </source>
</evidence>
<evidence type="ECO:0000313" key="3">
    <source>
        <dbReference type="Proteomes" id="UP000095751"/>
    </source>
</evidence>
<dbReference type="InParanoid" id="A0A1E7F023"/>
<keyword evidence="3" id="KW-1185">Reference proteome</keyword>
<dbReference type="AlphaFoldDB" id="A0A1E7F023"/>
<feature type="compositionally biased region" description="Polar residues" evidence="1">
    <location>
        <begin position="102"/>
        <end position="111"/>
    </location>
</feature>
<feature type="region of interest" description="Disordered" evidence="1">
    <location>
        <begin position="88"/>
        <end position="116"/>
    </location>
</feature>
<dbReference type="Proteomes" id="UP000095751">
    <property type="component" value="Unassembled WGS sequence"/>
</dbReference>
<gene>
    <name evidence="2" type="ORF">FRACYDRAFT_270834</name>
</gene>
<evidence type="ECO:0000313" key="2">
    <source>
        <dbReference type="EMBL" id="OEU11578.1"/>
    </source>
</evidence>
<protein>
    <submittedName>
        <fullName evidence="2">Uncharacterized protein</fullName>
    </submittedName>
</protein>
<reference evidence="2 3" key="1">
    <citation type="submission" date="2016-09" db="EMBL/GenBank/DDBJ databases">
        <title>Extensive genetic diversity and differential bi-allelic expression allows diatom success in the polar Southern Ocean.</title>
        <authorList>
            <consortium name="DOE Joint Genome Institute"/>
            <person name="Mock T."/>
            <person name="Otillar R.P."/>
            <person name="Strauss J."/>
            <person name="Dupont C."/>
            <person name="Frickenhaus S."/>
            <person name="Maumus F."/>
            <person name="Mcmullan M."/>
            <person name="Sanges R."/>
            <person name="Schmutz J."/>
            <person name="Toseland A."/>
            <person name="Valas R."/>
            <person name="Veluchamy A."/>
            <person name="Ward B.J."/>
            <person name="Allen A."/>
            <person name="Barry K."/>
            <person name="Falciatore A."/>
            <person name="Ferrante M."/>
            <person name="Fortunato A.E."/>
            <person name="Gloeckner G."/>
            <person name="Gruber A."/>
            <person name="Hipkin R."/>
            <person name="Janech M."/>
            <person name="Kroth P."/>
            <person name="Leese F."/>
            <person name="Lindquist E."/>
            <person name="Lyon B.R."/>
            <person name="Martin J."/>
            <person name="Mayer C."/>
            <person name="Parker M."/>
            <person name="Quesneville H."/>
            <person name="Raymond J."/>
            <person name="Uhlig C."/>
            <person name="Valentin K.U."/>
            <person name="Worden A.Z."/>
            <person name="Armbrust E.V."/>
            <person name="Bowler C."/>
            <person name="Green B."/>
            <person name="Moulton V."/>
            <person name="Van Oosterhout C."/>
            <person name="Grigoriev I."/>
        </authorList>
    </citation>
    <scope>NUCLEOTIDE SEQUENCE [LARGE SCALE GENOMIC DNA]</scope>
    <source>
        <strain evidence="2 3">CCMP1102</strain>
    </source>
</reference>
<sequence length="199" mass="21436">MKKSPLQCVSLLSSRKKLLLFLPLLLLLAVNVRRQNKWYATQDASLINISNKAHSFPTAAAVIPAGSSPSEFSPGLDALVQSRCERFSRKSNSKSPSSNSNIHQTEGHSSTDGGGTLALVHVQKSGGNSFEDMLVQQANRSGKTVNKAYFCLRLCSGRKGAGGKECFITDKKKLVTPGRRSSPKTTTTVRHPMSVSGAF</sequence>
<proteinExistence type="predicted"/>
<accession>A0A1E7F023</accession>
<dbReference type="KEGG" id="fcy:FRACYDRAFT_270834"/>
<name>A0A1E7F023_9STRA</name>